<proteinExistence type="predicted"/>
<accession>A0A0F9BQR6</accession>
<name>A0A0F9BQR6_9ZZZZ</name>
<dbReference type="EMBL" id="LAZR01050707">
    <property type="protein sequence ID" value="KKK86751.1"/>
    <property type="molecule type" value="Genomic_DNA"/>
</dbReference>
<reference evidence="1" key="1">
    <citation type="journal article" date="2015" name="Nature">
        <title>Complex archaea that bridge the gap between prokaryotes and eukaryotes.</title>
        <authorList>
            <person name="Spang A."/>
            <person name="Saw J.H."/>
            <person name="Jorgensen S.L."/>
            <person name="Zaremba-Niedzwiedzka K."/>
            <person name="Martijn J."/>
            <person name="Lind A.E."/>
            <person name="van Eijk R."/>
            <person name="Schleper C."/>
            <person name="Guy L."/>
            <person name="Ettema T.J."/>
        </authorList>
    </citation>
    <scope>NUCLEOTIDE SEQUENCE</scope>
</reference>
<evidence type="ECO:0000313" key="1">
    <source>
        <dbReference type="EMBL" id="KKK86751.1"/>
    </source>
</evidence>
<organism evidence="1">
    <name type="scientific">marine sediment metagenome</name>
    <dbReference type="NCBI Taxonomy" id="412755"/>
    <lineage>
        <taxon>unclassified sequences</taxon>
        <taxon>metagenomes</taxon>
        <taxon>ecological metagenomes</taxon>
    </lineage>
</organism>
<dbReference type="AlphaFoldDB" id="A0A0F9BQR6"/>
<sequence>MADLTETEPLRCLAAAVLIRAVKDKKVERNDIMEFWCDVVDIDPEVFFARAEIGSR</sequence>
<comment type="caution">
    <text evidence="1">The sequence shown here is derived from an EMBL/GenBank/DDBJ whole genome shotgun (WGS) entry which is preliminary data.</text>
</comment>
<protein>
    <submittedName>
        <fullName evidence="1">Uncharacterized protein</fullName>
    </submittedName>
</protein>
<gene>
    <name evidence="1" type="ORF">LCGC14_2760100</name>
</gene>